<feature type="transmembrane region" description="Helical" evidence="8">
    <location>
        <begin position="198"/>
        <end position="217"/>
    </location>
</feature>
<dbReference type="InterPro" id="IPR050297">
    <property type="entry name" value="LipidA_mod_glycosyltrf_83"/>
</dbReference>
<keyword evidence="6 8" id="KW-1133">Transmembrane helix</keyword>
<keyword evidence="4" id="KW-0808">Transferase</keyword>
<feature type="transmembrane region" description="Helical" evidence="8">
    <location>
        <begin position="356"/>
        <end position="373"/>
    </location>
</feature>
<evidence type="ECO:0000313" key="10">
    <source>
        <dbReference type="Proteomes" id="UP000285655"/>
    </source>
</evidence>
<evidence type="ECO:0000256" key="7">
    <source>
        <dbReference type="ARBA" id="ARBA00023136"/>
    </source>
</evidence>
<comment type="subcellular location">
    <subcellularLocation>
        <location evidence="1">Cell membrane</location>
        <topology evidence="1">Multi-pass membrane protein</topology>
    </subcellularLocation>
</comment>
<name>A0A419DE40_9BACT</name>
<dbReference type="EMBL" id="QZJW01000020">
    <property type="protein sequence ID" value="RJO61345.1"/>
    <property type="molecule type" value="Genomic_DNA"/>
</dbReference>
<evidence type="ECO:0000256" key="8">
    <source>
        <dbReference type="SAM" id="Phobius"/>
    </source>
</evidence>
<feature type="transmembrane region" description="Helical" evidence="8">
    <location>
        <begin position="67"/>
        <end position="92"/>
    </location>
</feature>
<protein>
    <submittedName>
        <fullName evidence="9">Uncharacterized protein</fullName>
    </submittedName>
</protein>
<feature type="transmembrane region" description="Helical" evidence="8">
    <location>
        <begin position="7"/>
        <end position="27"/>
    </location>
</feature>
<proteinExistence type="predicted"/>
<dbReference type="PANTHER" id="PTHR33908:SF11">
    <property type="entry name" value="MEMBRANE PROTEIN"/>
    <property type="match status" value="1"/>
</dbReference>
<dbReference type="Proteomes" id="UP000285655">
    <property type="component" value="Unassembled WGS sequence"/>
</dbReference>
<evidence type="ECO:0000256" key="5">
    <source>
        <dbReference type="ARBA" id="ARBA00022692"/>
    </source>
</evidence>
<sequence>MKIKLKLVPLLIIYVFFVVLYSTPSLLDDEARYLMFATNLSHGDYSTENEINLWNGPGYPILLTPFIFLNLPLMIAKLLNAFLLFIAINYIYKTLLFYMQEKRALLYSYILGGYPPFFRYIHQLMAESFSVFLVCGFLFHLCAYYQNNSNSWRHLIISSIYLGYLALTKIFFGYLILAGILLYLCLYLWKKRQSIKKILIIYMLSMIFCVPYLIYTYHLTGQIFYWGNSGGMSLYWMSSPLKEELGDWFWEKEVLENPLRFEKHIDVFKSIEKVAPVQKDKVLKKKAIRNIVNDPLKYFKNWLANLGRLLFNYPFSYSDQKLSSYFYLLPNMFLIVFFTLCIYPAYIYRNLIPAELWHLILFAVIFIAGSSMLSAYNRMMWPVVPIFSFWIFYILNRFIRIDIN</sequence>
<evidence type="ECO:0000256" key="4">
    <source>
        <dbReference type="ARBA" id="ARBA00022679"/>
    </source>
</evidence>
<keyword evidence="7 8" id="KW-0472">Membrane</keyword>
<evidence type="ECO:0000256" key="3">
    <source>
        <dbReference type="ARBA" id="ARBA00022676"/>
    </source>
</evidence>
<evidence type="ECO:0000256" key="1">
    <source>
        <dbReference type="ARBA" id="ARBA00004651"/>
    </source>
</evidence>
<dbReference type="PANTHER" id="PTHR33908">
    <property type="entry name" value="MANNOSYLTRANSFERASE YKCB-RELATED"/>
    <property type="match status" value="1"/>
</dbReference>
<feature type="transmembrane region" description="Helical" evidence="8">
    <location>
        <begin position="325"/>
        <end position="344"/>
    </location>
</feature>
<accession>A0A419DE40</accession>
<reference evidence="9 10" key="1">
    <citation type="journal article" date="2017" name="ISME J.">
        <title>Energy and carbon metabolisms in a deep terrestrial subsurface fluid microbial community.</title>
        <authorList>
            <person name="Momper L."/>
            <person name="Jungbluth S.P."/>
            <person name="Lee M.D."/>
            <person name="Amend J.P."/>
        </authorList>
    </citation>
    <scope>NUCLEOTIDE SEQUENCE [LARGE SCALE GENOMIC DNA]</scope>
    <source>
        <strain evidence="9">SURF_29</strain>
    </source>
</reference>
<keyword evidence="3" id="KW-0328">Glycosyltransferase</keyword>
<dbReference type="AlphaFoldDB" id="A0A419DE40"/>
<feature type="transmembrane region" description="Helical" evidence="8">
    <location>
        <begin position="379"/>
        <end position="399"/>
    </location>
</feature>
<comment type="caution">
    <text evidence="9">The sequence shown here is derived from an EMBL/GenBank/DDBJ whole genome shotgun (WGS) entry which is preliminary data.</text>
</comment>
<dbReference type="GO" id="GO:0016763">
    <property type="term" value="F:pentosyltransferase activity"/>
    <property type="evidence" value="ECO:0007669"/>
    <property type="project" value="TreeGrafter"/>
</dbReference>
<feature type="transmembrane region" description="Helical" evidence="8">
    <location>
        <begin position="166"/>
        <end position="186"/>
    </location>
</feature>
<keyword evidence="5 8" id="KW-0812">Transmembrane</keyword>
<keyword evidence="2" id="KW-1003">Cell membrane</keyword>
<organism evidence="9 10">
    <name type="scientific">candidate division WS5 bacterium</name>
    <dbReference type="NCBI Taxonomy" id="2093353"/>
    <lineage>
        <taxon>Bacteria</taxon>
        <taxon>candidate division WS5</taxon>
    </lineage>
</organism>
<gene>
    <name evidence="9" type="ORF">C4544_03180</name>
</gene>
<dbReference type="GO" id="GO:0005886">
    <property type="term" value="C:plasma membrane"/>
    <property type="evidence" value="ECO:0007669"/>
    <property type="project" value="UniProtKB-SubCell"/>
</dbReference>
<evidence type="ECO:0000256" key="6">
    <source>
        <dbReference type="ARBA" id="ARBA00022989"/>
    </source>
</evidence>
<dbReference type="GO" id="GO:0009103">
    <property type="term" value="P:lipopolysaccharide biosynthetic process"/>
    <property type="evidence" value="ECO:0007669"/>
    <property type="project" value="UniProtKB-ARBA"/>
</dbReference>
<evidence type="ECO:0000313" key="9">
    <source>
        <dbReference type="EMBL" id="RJO61345.1"/>
    </source>
</evidence>
<feature type="transmembrane region" description="Helical" evidence="8">
    <location>
        <begin position="124"/>
        <end position="146"/>
    </location>
</feature>
<evidence type="ECO:0000256" key="2">
    <source>
        <dbReference type="ARBA" id="ARBA00022475"/>
    </source>
</evidence>